<evidence type="ECO:0000256" key="3">
    <source>
        <dbReference type="ARBA" id="ARBA00023125"/>
    </source>
</evidence>
<dbReference type="Pfam" id="PF00072">
    <property type="entry name" value="Response_reg"/>
    <property type="match status" value="1"/>
</dbReference>
<name>A0A329TKD0_9FIRM</name>
<dbReference type="AlphaFoldDB" id="A0A329TKD0"/>
<evidence type="ECO:0000259" key="8">
    <source>
        <dbReference type="PROSITE" id="PS50110"/>
    </source>
</evidence>
<dbReference type="InterPro" id="IPR001789">
    <property type="entry name" value="Sig_transdc_resp-reg_receiver"/>
</dbReference>
<evidence type="ECO:0000256" key="7">
    <source>
        <dbReference type="PROSITE-ProRule" id="PRU01091"/>
    </source>
</evidence>
<dbReference type="Gene3D" id="1.10.10.10">
    <property type="entry name" value="Winged helix-like DNA-binding domain superfamily/Winged helix DNA-binding domain"/>
    <property type="match status" value="1"/>
</dbReference>
<dbReference type="InterPro" id="IPR001867">
    <property type="entry name" value="OmpR/PhoB-type_DNA-bd"/>
</dbReference>
<sequence>MSNNKFKVLVVEDEANICSFIETLLETNGYQALVAHTCSMGLTLFASHNPDLVILDLGLPDRDGLELIRTVRQKYMTPIVVLSARTTEQDKIEALDLGANDYVTKPFGTGELLARVRAALRVNRYSTAGSLPTGTFTAQDLEINYERRKVFVAGQEIKLTQTEYNIVAFLSEHAGRVMTYAAIVRAIWGDTDCGSTKKLQVNMANIRKKLGSRPGSNNYILNELGVGYRMIDEDGDSKPLDLAAEEH</sequence>
<organism evidence="10 11">
    <name type="scientific">Faecalibacterium prausnitzii</name>
    <dbReference type="NCBI Taxonomy" id="853"/>
    <lineage>
        <taxon>Bacteria</taxon>
        <taxon>Bacillati</taxon>
        <taxon>Bacillota</taxon>
        <taxon>Clostridia</taxon>
        <taxon>Eubacteriales</taxon>
        <taxon>Oscillospiraceae</taxon>
        <taxon>Faecalibacterium</taxon>
    </lineage>
</organism>
<proteinExistence type="predicted"/>
<evidence type="ECO:0000256" key="1">
    <source>
        <dbReference type="ARBA" id="ARBA00018672"/>
    </source>
</evidence>
<evidence type="ECO:0000256" key="4">
    <source>
        <dbReference type="ARBA" id="ARBA00023163"/>
    </source>
</evidence>
<comment type="caution">
    <text evidence="10">The sequence shown here is derived from an EMBL/GenBank/DDBJ whole genome shotgun (WGS) entry which is preliminary data.</text>
</comment>
<dbReference type="Proteomes" id="UP000251634">
    <property type="component" value="Unassembled WGS sequence"/>
</dbReference>
<keyword evidence="3 7" id="KW-0238">DNA-binding</keyword>
<keyword evidence="6" id="KW-0597">Phosphoprotein</keyword>
<dbReference type="GO" id="GO:0005829">
    <property type="term" value="C:cytosol"/>
    <property type="evidence" value="ECO:0007669"/>
    <property type="project" value="TreeGrafter"/>
</dbReference>
<dbReference type="CDD" id="cd00383">
    <property type="entry name" value="trans_reg_C"/>
    <property type="match status" value="1"/>
</dbReference>
<protein>
    <recommendedName>
        <fullName evidence="1">Stage 0 sporulation protein A homolog</fullName>
    </recommendedName>
</protein>
<dbReference type="Pfam" id="PF00486">
    <property type="entry name" value="Trans_reg_C"/>
    <property type="match status" value="1"/>
</dbReference>
<dbReference type="InterPro" id="IPR036388">
    <property type="entry name" value="WH-like_DNA-bd_sf"/>
</dbReference>
<dbReference type="GO" id="GO:0006355">
    <property type="term" value="P:regulation of DNA-templated transcription"/>
    <property type="evidence" value="ECO:0007669"/>
    <property type="project" value="InterPro"/>
</dbReference>
<evidence type="ECO:0000313" key="11">
    <source>
        <dbReference type="Proteomes" id="UP000251634"/>
    </source>
</evidence>
<gene>
    <name evidence="10" type="ORF">C4N25_09520</name>
</gene>
<dbReference type="SMART" id="SM00448">
    <property type="entry name" value="REC"/>
    <property type="match status" value="1"/>
</dbReference>
<dbReference type="GO" id="GO:0000976">
    <property type="term" value="F:transcription cis-regulatory region binding"/>
    <property type="evidence" value="ECO:0007669"/>
    <property type="project" value="TreeGrafter"/>
</dbReference>
<dbReference type="SUPFAM" id="SSF52172">
    <property type="entry name" value="CheY-like"/>
    <property type="match status" value="1"/>
</dbReference>
<evidence type="ECO:0000259" key="9">
    <source>
        <dbReference type="PROSITE" id="PS51755"/>
    </source>
</evidence>
<feature type="modified residue" description="4-aspartylphosphate" evidence="6">
    <location>
        <position position="56"/>
    </location>
</feature>
<dbReference type="SMART" id="SM00862">
    <property type="entry name" value="Trans_reg_C"/>
    <property type="match status" value="1"/>
</dbReference>
<keyword evidence="2" id="KW-0805">Transcription regulation</keyword>
<dbReference type="RefSeq" id="WP_112115868.1">
    <property type="nucleotide sequence ID" value="NZ_PRKZ01000006.1"/>
</dbReference>
<reference evidence="10 11" key="1">
    <citation type="submission" date="2018-02" db="EMBL/GenBank/DDBJ databases">
        <title>Complete genome sequencing of Faecalibacterium prausnitzii strains isolated from the human gut.</title>
        <authorList>
            <person name="Fitzgerald B.C."/>
            <person name="Shkoporov A.N."/>
            <person name="Ross P.R."/>
            <person name="Hill C."/>
        </authorList>
    </citation>
    <scope>NUCLEOTIDE SEQUENCE [LARGE SCALE GENOMIC DNA]</scope>
    <source>
        <strain evidence="10 11">APC942/8-14-2</strain>
    </source>
</reference>
<feature type="DNA-binding region" description="OmpR/PhoB-type" evidence="7">
    <location>
        <begin position="133"/>
        <end position="232"/>
    </location>
</feature>
<dbReference type="Gene3D" id="6.10.250.690">
    <property type="match status" value="1"/>
</dbReference>
<dbReference type="GO" id="GO:0032993">
    <property type="term" value="C:protein-DNA complex"/>
    <property type="evidence" value="ECO:0007669"/>
    <property type="project" value="TreeGrafter"/>
</dbReference>
<evidence type="ECO:0000256" key="2">
    <source>
        <dbReference type="ARBA" id="ARBA00023015"/>
    </source>
</evidence>
<dbReference type="PROSITE" id="PS50110">
    <property type="entry name" value="RESPONSE_REGULATORY"/>
    <property type="match status" value="1"/>
</dbReference>
<dbReference type="InterPro" id="IPR039420">
    <property type="entry name" value="WalR-like"/>
</dbReference>
<evidence type="ECO:0000256" key="6">
    <source>
        <dbReference type="PROSITE-ProRule" id="PRU00169"/>
    </source>
</evidence>
<dbReference type="GO" id="GO:0000156">
    <property type="term" value="F:phosphorelay response regulator activity"/>
    <property type="evidence" value="ECO:0007669"/>
    <property type="project" value="TreeGrafter"/>
</dbReference>
<dbReference type="CDD" id="cd17620">
    <property type="entry name" value="REC_OmpR_KdpE-like"/>
    <property type="match status" value="1"/>
</dbReference>
<dbReference type="PANTHER" id="PTHR48111">
    <property type="entry name" value="REGULATOR OF RPOS"/>
    <property type="match status" value="1"/>
</dbReference>
<dbReference type="Gene3D" id="3.40.50.2300">
    <property type="match status" value="1"/>
</dbReference>
<feature type="domain" description="Response regulatory" evidence="8">
    <location>
        <begin position="7"/>
        <end position="120"/>
    </location>
</feature>
<dbReference type="EMBL" id="PRKZ01000006">
    <property type="protein sequence ID" value="RAW49200.1"/>
    <property type="molecule type" value="Genomic_DNA"/>
</dbReference>
<accession>A0A329TKD0</accession>
<comment type="function">
    <text evidence="5">May play the central regulatory role in sporulation. It may be an element of the effector pathway responsible for the activation of sporulation genes in response to nutritional stress. Spo0A may act in concert with spo0H (a sigma factor) to control the expression of some genes that are critical to the sporulation process.</text>
</comment>
<keyword evidence="4" id="KW-0804">Transcription</keyword>
<dbReference type="PROSITE" id="PS51755">
    <property type="entry name" value="OMPR_PHOB"/>
    <property type="match status" value="1"/>
</dbReference>
<dbReference type="InterPro" id="IPR011006">
    <property type="entry name" value="CheY-like_superfamily"/>
</dbReference>
<feature type="domain" description="OmpR/PhoB-type" evidence="9">
    <location>
        <begin position="133"/>
        <end position="232"/>
    </location>
</feature>
<evidence type="ECO:0000313" key="10">
    <source>
        <dbReference type="EMBL" id="RAW49200.1"/>
    </source>
</evidence>
<evidence type="ECO:0000256" key="5">
    <source>
        <dbReference type="ARBA" id="ARBA00024867"/>
    </source>
</evidence>
<dbReference type="PANTHER" id="PTHR48111:SF50">
    <property type="entry name" value="KDP OPERON TRANSCRIPTIONAL REGULATORY PROTEIN KDPE"/>
    <property type="match status" value="1"/>
</dbReference>